<name>A0A9N9IPV0_9GLOM</name>
<evidence type="ECO:0000313" key="2">
    <source>
        <dbReference type="Proteomes" id="UP000789396"/>
    </source>
</evidence>
<organism evidence="1 2">
    <name type="scientific">Racocetra fulgida</name>
    <dbReference type="NCBI Taxonomy" id="60492"/>
    <lineage>
        <taxon>Eukaryota</taxon>
        <taxon>Fungi</taxon>
        <taxon>Fungi incertae sedis</taxon>
        <taxon>Mucoromycota</taxon>
        <taxon>Glomeromycotina</taxon>
        <taxon>Glomeromycetes</taxon>
        <taxon>Diversisporales</taxon>
        <taxon>Gigasporaceae</taxon>
        <taxon>Racocetra</taxon>
    </lineage>
</organism>
<sequence>KKLWRIPMLQSCSNEFNESSWAHYVLQPIVNFLVDFKESDICPIKKNDIFGTYESEDRFNLEMLLGEISNGPFNQSTKAQKHTKEDKIKLSKCGKDALDQTVKRYMKFQIGNSDDLEKLN</sequence>
<feature type="non-terminal residue" evidence="1">
    <location>
        <position position="120"/>
    </location>
</feature>
<dbReference type="AlphaFoldDB" id="A0A9N9IPV0"/>
<feature type="non-terminal residue" evidence="1">
    <location>
        <position position="1"/>
    </location>
</feature>
<gene>
    <name evidence="1" type="ORF">RFULGI_LOCUS13022</name>
</gene>
<comment type="caution">
    <text evidence="1">The sequence shown here is derived from an EMBL/GenBank/DDBJ whole genome shotgun (WGS) entry which is preliminary data.</text>
</comment>
<proteinExistence type="predicted"/>
<dbReference type="EMBL" id="CAJVPZ010032943">
    <property type="protein sequence ID" value="CAG8743085.1"/>
    <property type="molecule type" value="Genomic_DNA"/>
</dbReference>
<evidence type="ECO:0000313" key="1">
    <source>
        <dbReference type="EMBL" id="CAG8743085.1"/>
    </source>
</evidence>
<reference evidence="1" key="1">
    <citation type="submission" date="2021-06" db="EMBL/GenBank/DDBJ databases">
        <authorList>
            <person name="Kallberg Y."/>
            <person name="Tangrot J."/>
            <person name="Rosling A."/>
        </authorList>
    </citation>
    <scope>NUCLEOTIDE SEQUENCE</scope>
    <source>
        <strain evidence="1">IN212</strain>
    </source>
</reference>
<protein>
    <submittedName>
        <fullName evidence="1">3733_t:CDS:1</fullName>
    </submittedName>
</protein>
<keyword evidence="2" id="KW-1185">Reference proteome</keyword>
<dbReference type="Proteomes" id="UP000789396">
    <property type="component" value="Unassembled WGS sequence"/>
</dbReference>
<accession>A0A9N9IPV0</accession>
<dbReference type="OrthoDB" id="2444818at2759"/>